<protein>
    <submittedName>
        <fullName evidence="2">Uncharacterized protein</fullName>
    </submittedName>
</protein>
<gene>
    <name evidence="2" type="ORF">O3P69_019670</name>
</gene>
<evidence type="ECO:0000256" key="1">
    <source>
        <dbReference type="SAM" id="MobiDB-lite"/>
    </source>
</evidence>
<evidence type="ECO:0000313" key="2">
    <source>
        <dbReference type="EMBL" id="KAK8379841.1"/>
    </source>
</evidence>
<dbReference type="Proteomes" id="UP001487740">
    <property type="component" value="Unassembled WGS sequence"/>
</dbReference>
<evidence type="ECO:0000313" key="3">
    <source>
        <dbReference type="Proteomes" id="UP001487740"/>
    </source>
</evidence>
<sequence length="131" mass="14166">MQRRGAAGAGTCTASLANHGHPEASPCQAVKARAGANHLGMGKHACRGAKNQEGSKQVREPRKAGSLPWKFVRQFVYLSQLMAAPIDSPMTAESEPIPPPPKDSRADDRRLWVGNLDTRLREWASRGGMPL</sequence>
<feature type="region of interest" description="Disordered" evidence="1">
    <location>
        <begin position="88"/>
        <end position="109"/>
    </location>
</feature>
<organism evidence="2 3">
    <name type="scientific">Scylla paramamosain</name>
    <name type="common">Mud crab</name>
    <dbReference type="NCBI Taxonomy" id="85552"/>
    <lineage>
        <taxon>Eukaryota</taxon>
        <taxon>Metazoa</taxon>
        <taxon>Ecdysozoa</taxon>
        <taxon>Arthropoda</taxon>
        <taxon>Crustacea</taxon>
        <taxon>Multicrustacea</taxon>
        <taxon>Malacostraca</taxon>
        <taxon>Eumalacostraca</taxon>
        <taxon>Eucarida</taxon>
        <taxon>Decapoda</taxon>
        <taxon>Pleocyemata</taxon>
        <taxon>Brachyura</taxon>
        <taxon>Eubrachyura</taxon>
        <taxon>Portunoidea</taxon>
        <taxon>Portunidae</taxon>
        <taxon>Portuninae</taxon>
        <taxon>Scylla</taxon>
    </lineage>
</organism>
<keyword evidence="3" id="KW-1185">Reference proteome</keyword>
<dbReference type="EMBL" id="JARAKH010000043">
    <property type="protein sequence ID" value="KAK8379841.1"/>
    <property type="molecule type" value="Genomic_DNA"/>
</dbReference>
<reference evidence="2 3" key="1">
    <citation type="submission" date="2023-03" db="EMBL/GenBank/DDBJ databases">
        <title>High-quality genome of Scylla paramamosain provides insights in environmental adaptation.</title>
        <authorList>
            <person name="Zhang L."/>
        </authorList>
    </citation>
    <scope>NUCLEOTIDE SEQUENCE [LARGE SCALE GENOMIC DNA]</scope>
    <source>
        <strain evidence="2">LZ_2023a</strain>
        <tissue evidence="2">Muscle</tissue>
    </source>
</reference>
<name>A0AAW0SXH9_SCYPA</name>
<accession>A0AAW0SXH9</accession>
<dbReference type="AlphaFoldDB" id="A0AAW0SXH9"/>
<feature type="region of interest" description="Disordered" evidence="1">
    <location>
        <begin position="41"/>
        <end position="63"/>
    </location>
</feature>
<proteinExistence type="predicted"/>
<comment type="caution">
    <text evidence="2">The sequence shown here is derived from an EMBL/GenBank/DDBJ whole genome shotgun (WGS) entry which is preliminary data.</text>
</comment>